<proteinExistence type="predicted"/>
<dbReference type="NCBIfam" id="NF002449">
    <property type="entry name" value="PRK01617.1"/>
    <property type="match status" value="1"/>
</dbReference>
<evidence type="ECO:0000313" key="2">
    <source>
        <dbReference type="EMBL" id="ASQ46610.1"/>
    </source>
</evidence>
<dbReference type="SUPFAM" id="SSF54427">
    <property type="entry name" value="NTF2-like"/>
    <property type="match status" value="1"/>
</dbReference>
<dbReference type="InterPro" id="IPR004027">
    <property type="entry name" value="SEC_C_motif"/>
</dbReference>
<dbReference type="Proteomes" id="UP000201728">
    <property type="component" value="Chromosome"/>
</dbReference>
<dbReference type="RefSeq" id="WP_094091449.1">
    <property type="nucleotide sequence ID" value="NZ_CP016397.1"/>
</dbReference>
<keyword evidence="3" id="KW-1185">Reference proteome</keyword>
<evidence type="ECO:0000259" key="1">
    <source>
        <dbReference type="Pfam" id="PF17775"/>
    </source>
</evidence>
<sequence>MNKCPCGSMIEYSICCGSYIDGSAIPATPEALMRSRYTAYSQANIDYIKKTMRGSPLTNFDATEAKIWAKGVTWLGLKVLKAYQDELNSHKGYVEFIARFRENHQPKKLHEVSEFAYEDGRWFYTAGLEPKKSTPVKASRNAPCPCGSQKKFKNCCLVK</sequence>
<dbReference type="SUPFAM" id="SSF103642">
    <property type="entry name" value="Sec-C motif"/>
    <property type="match status" value="1"/>
</dbReference>
<accession>A0A222P425</accession>
<dbReference type="InterPro" id="IPR048469">
    <property type="entry name" value="YchJ-like_M"/>
</dbReference>
<dbReference type="AlphaFoldDB" id="A0A222P425"/>
<dbReference type="OrthoDB" id="21421at2"/>
<protein>
    <recommendedName>
        <fullName evidence="1">YchJ-like middle NTF2-like domain-containing protein</fullName>
    </recommendedName>
</protein>
<dbReference type="KEGG" id="lcd:clem_10320"/>
<dbReference type="Gene3D" id="3.10.450.50">
    <property type="match status" value="1"/>
</dbReference>
<gene>
    <name evidence="2" type="ORF">clem_10320</name>
</gene>
<dbReference type="Pfam" id="PF17775">
    <property type="entry name" value="YchJ_M-like"/>
    <property type="match status" value="1"/>
</dbReference>
<evidence type="ECO:0000313" key="3">
    <source>
        <dbReference type="Proteomes" id="UP000201728"/>
    </source>
</evidence>
<dbReference type="NCBIfam" id="NF002486">
    <property type="entry name" value="PRK01752.1"/>
    <property type="match status" value="1"/>
</dbReference>
<feature type="domain" description="YchJ-like middle NTF2-like" evidence="1">
    <location>
        <begin position="28"/>
        <end position="127"/>
    </location>
</feature>
<dbReference type="InterPro" id="IPR032710">
    <property type="entry name" value="NTF2-like_dom_sf"/>
</dbReference>
<organism evidence="2 3">
    <name type="scientific">Legionella clemsonensis</name>
    <dbReference type="NCBI Taxonomy" id="1867846"/>
    <lineage>
        <taxon>Bacteria</taxon>
        <taxon>Pseudomonadati</taxon>
        <taxon>Pseudomonadota</taxon>
        <taxon>Gammaproteobacteria</taxon>
        <taxon>Legionellales</taxon>
        <taxon>Legionellaceae</taxon>
        <taxon>Legionella</taxon>
    </lineage>
</organism>
<dbReference type="EMBL" id="CP016397">
    <property type="protein sequence ID" value="ASQ46610.1"/>
    <property type="molecule type" value="Genomic_DNA"/>
</dbReference>
<dbReference type="Pfam" id="PF02810">
    <property type="entry name" value="SEC-C"/>
    <property type="match status" value="1"/>
</dbReference>
<dbReference type="PANTHER" id="PTHR33747">
    <property type="entry name" value="UPF0225 PROTEIN SCO1677"/>
    <property type="match status" value="1"/>
</dbReference>
<dbReference type="PANTHER" id="PTHR33747:SF1">
    <property type="entry name" value="ADENYLATE CYCLASE-ASSOCIATED CAP C-TERMINAL DOMAIN-CONTAINING PROTEIN"/>
    <property type="match status" value="1"/>
</dbReference>
<name>A0A222P425_9GAMM</name>
<reference evidence="3" key="1">
    <citation type="submission" date="2016-07" db="EMBL/GenBank/DDBJ databases">
        <authorList>
            <person name="Florea S."/>
            <person name="Webb J.S."/>
            <person name="Jaromczyk J."/>
            <person name="Schardl C.L."/>
        </authorList>
    </citation>
    <scope>NUCLEOTIDE SEQUENCE [LARGE SCALE GENOMIC DNA]</scope>
    <source>
        <strain evidence="3">CDC-D5610</strain>
    </source>
</reference>